<evidence type="ECO:0000256" key="3">
    <source>
        <dbReference type="ARBA" id="ARBA00022692"/>
    </source>
</evidence>
<dbReference type="OrthoDB" id="9783692at2"/>
<feature type="transmembrane region" description="Helical" evidence="7">
    <location>
        <begin position="6"/>
        <end position="25"/>
    </location>
</feature>
<evidence type="ECO:0000256" key="6">
    <source>
        <dbReference type="SAM" id="MobiDB-lite"/>
    </source>
</evidence>
<dbReference type="InterPro" id="IPR022369">
    <property type="entry name" value="Integral_membrane_TerC_rswitch"/>
</dbReference>
<dbReference type="Proteomes" id="UP000033633">
    <property type="component" value="Unassembled WGS sequence"/>
</dbReference>
<evidence type="ECO:0000256" key="7">
    <source>
        <dbReference type="SAM" id="Phobius"/>
    </source>
</evidence>
<dbReference type="PATRIC" id="fig|265726.11.peg.3217"/>
<reference evidence="8 9" key="1">
    <citation type="submission" date="2014-12" db="EMBL/GenBank/DDBJ databases">
        <title>Mercury Reductase activity and rhizosphere competence traits in the genome of root associated Photobacterium halotolerans MELD1.</title>
        <authorList>
            <person name="Mathew D.C."/>
            <person name="Huang C.-C."/>
        </authorList>
    </citation>
    <scope>NUCLEOTIDE SEQUENCE [LARGE SCALE GENOMIC DNA]</scope>
    <source>
        <strain evidence="8 9">MELD1</strain>
    </source>
</reference>
<dbReference type="EMBL" id="JWYV01000003">
    <property type="protein sequence ID" value="KKD00750.1"/>
    <property type="molecule type" value="Genomic_DNA"/>
</dbReference>
<feature type="region of interest" description="Disordered" evidence="6">
    <location>
        <begin position="312"/>
        <end position="341"/>
    </location>
</feature>
<feature type="transmembrane region" description="Helical" evidence="7">
    <location>
        <begin position="102"/>
        <end position="124"/>
    </location>
</feature>
<feature type="transmembrane region" description="Helical" evidence="7">
    <location>
        <begin position="130"/>
        <end position="150"/>
    </location>
</feature>
<feature type="transmembrane region" description="Helical" evidence="7">
    <location>
        <begin position="193"/>
        <end position="217"/>
    </location>
</feature>
<keyword evidence="4 7" id="KW-1133">Transmembrane helix</keyword>
<keyword evidence="5 7" id="KW-0472">Membrane</keyword>
<dbReference type="Pfam" id="PF03741">
    <property type="entry name" value="TerC"/>
    <property type="match status" value="1"/>
</dbReference>
<feature type="transmembrane region" description="Helical" evidence="7">
    <location>
        <begin position="65"/>
        <end position="90"/>
    </location>
</feature>
<keyword evidence="3 7" id="KW-0812">Transmembrane</keyword>
<dbReference type="NCBIfam" id="TIGR03718">
    <property type="entry name" value="R_switched_Alx"/>
    <property type="match status" value="1"/>
</dbReference>
<organism evidence="8 9">
    <name type="scientific">Photobacterium halotolerans</name>
    <dbReference type="NCBI Taxonomy" id="265726"/>
    <lineage>
        <taxon>Bacteria</taxon>
        <taxon>Pseudomonadati</taxon>
        <taxon>Pseudomonadota</taxon>
        <taxon>Gammaproteobacteria</taxon>
        <taxon>Vibrionales</taxon>
        <taxon>Vibrionaceae</taxon>
        <taxon>Photobacterium</taxon>
    </lineage>
</organism>
<evidence type="ECO:0000256" key="4">
    <source>
        <dbReference type="ARBA" id="ARBA00022989"/>
    </source>
</evidence>
<dbReference type="GO" id="GO:0016020">
    <property type="term" value="C:membrane"/>
    <property type="evidence" value="ECO:0007669"/>
    <property type="project" value="UniProtKB-SubCell"/>
</dbReference>
<evidence type="ECO:0000313" key="9">
    <source>
        <dbReference type="Proteomes" id="UP000033633"/>
    </source>
</evidence>
<dbReference type="InterPro" id="IPR005496">
    <property type="entry name" value="Integral_membrane_TerC"/>
</dbReference>
<dbReference type="STRING" id="265726.KY46_06540"/>
<name>A0A0F5VGY6_9GAMM</name>
<keyword evidence="9" id="KW-1185">Reference proteome</keyword>
<dbReference type="PANTHER" id="PTHR30238:SF0">
    <property type="entry name" value="THYLAKOID MEMBRANE PROTEIN TERC, CHLOROPLASTIC"/>
    <property type="match status" value="1"/>
</dbReference>
<gene>
    <name evidence="8" type="ORF">KY46_06540</name>
</gene>
<sequence length="341" mass="38208">MDMIWLWIGFNLFVILLLALDLGVLHRGERVIAVREALLLSLGYVILALIFAAGIFVLMSREAGYAFLTGYFIEKSLSVDNIFVFVLIFMHFSVPPQFQYRVLFWGVLFALVLRGSLIWAGAAAIASFHWVIYVFGAFLVFTGIKMLVTVSQTPDLDKNRVALFMRRHFRVTDSFVGQQFVVRQNGLLYITPLFITLVLVELTDVVFALDSIPAIFAITTDPFIIYTSNVFAILGLRALYFALVGVIHRFHYLKYGLSLVLVFVGVKMLVNAYFGTKIIPTELALLITAVLIGGSMLISIVRTRHLTEAERSAEADKAGSWWVPGSPARPDKTKSPPNRSE</sequence>
<evidence type="ECO:0000256" key="5">
    <source>
        <dbReference type="ARBA" id="ARBA00023136"/>
    </source>
</evidence>
<feature type="transmembrane region" description="Helical" evidence="7">
    <location>
        <begin position="223"/>
        <end position="243"/>
    </location>
</feature>
<accession>A0A0F5VGY6</accession>
<feature type="transmembrane region" description="Helical" evidence="7">
    <location>
        <begin position="37"/>
        <end position="59"/>
    </location>
</feature>
<evidence type="ECO:0000256" key="2">
    <source>
        <dbReference type="ARBA" id="ARBA00007511"/>
    </source>
</evidence>
<feature type="transmembrane region" description="Helical" evidence="7">
    <location>
        <begin position="281"/>
        <end position="301"/>
    </location>
</feature>
<feature type="transmembrane region" description="Helical" evidence="7">
    <location>
        <begin position="255"/>
        <end position="275"/>
    </location>
</feature>
<dbReference type="RefSeq" id="WP_046219822.1">
    <property type="nucleotide sequence ID" value="NZ_JWYV01000003.1"/>
</dbReference>
<comment type="caution">
    <text evidence="8">The sequence shown here is derived from an EMBL/GenBank/DDBJ whole genome shotgun (WGS) entry which is preliminary data.</text>
</comment>
<feature type="compositionally biased region" description="Basic and acidic residues" evidence="6">
    <location>
        <begin position="329"/>
        <end position="341"/>
    </location>
</feature>
<comment type="subcellular location">
    <subcellularLocation>
        <location evidence="1">Membrane</location>
        <topology evidence="1">Multi-pass membrane protein</topology>
    </subcellularLocation>
</comment>
<proteinExistence type="inferred from homology"/>
<dbReference type="PANTHER" id="PTHR30238">
    <property type="entry name" value="MEMBRANE BOUND PREDICTED REDOX MODULATOR"/>
    <property type="match status" value="1"/>
</dbReference>
<dbReference type="AlphaFoldDB" id="A0A0F5VGY6"/>
<protein>
    <submittedName>
        <fullName evidence="8">Membrane protein</fullName>
    </submittedName>
</protein>
<comment type="similarity">
    <text evidence="2">Belongs to the TerC family.</text>
</comment>
<evidence type="ECO:0000256" key="1">
    <source>
        <dbReference type="ARBA" id="ARBA00004141"/>
    </source>
</evidence>
<evidence type="ECO:0000313" key="8">
    <source>
        <dbReference type="EMBL" id="KKD00750.1"/>
    </source>
</evidence>